<feature type="region of interest" description="Disordered" evidence="1">
    <location>
        <begin position="130"/>
        <end position="151"/>
    </location>
</feature>
<accession>A0ABQ2FAU3</accession>
<dbReference type="RefSeq" id="WP_022922164.1">
    <property type="nucleotide sequence ID" value="NZ_BMLB01000006.1"/>
</dbReference>
<dbReference type="Proteomes" id="UP000662111">
    <property type="component" value="Unassembled WGS sequence"/>
</dbReference>
<comment type="caution">
    <text evidence="3">The sequence shown here is derived from an EMBL/GenBank/DDBJ whole genome shotgun (WGS) entry which is preliminary data.</text>
</comment>
<feature type="chain" id="PRO_5046810143" evidence="2">
    <location>
        <begin position="25"/>
        <end position="167"/>
    </location>
</feature>
<feature type="compositionally biased region" description="Acidic residues" evidence="1">
    <location>
        <begin position="131"/>
        <end position="151"/>
    </location>
</feature>
<proteinExistence type="predicted"/>
<gene>
    <name evidence="3" type="ORF">GCM10011509_29010</name>
</gene>
<organism evidence="3 4">
    <name type="scientific">Ornithinimicrobium pekingense</name>
    <dbReference type="NCBI Taxonomy" id="384677"/>
    <lineage>
        <taxon>Bacteria</taxon>
        <taxon>Bacillati</taxon>
        <taxon>Actinomycetota</taxon>
        <taxon>Actinomycetes</taxon>
        <taxon>Micrococcales</taxon>
        <taxon>Ornithinimicrobiaceae</taxon>
        <taxon>Ornithinimicrobium</taxon>
    </lineage>
</organism>
<evidence type="ECO:0000256" key="2">
    <source>
        <dbReference type="SAM" id="SignalP"/>
    </source>
</evidence>
<evidence type="ECO:0000313" key="4">
    <source>
        <dbReference type="Proteomes" id="UP000662111"/>
    </source>
</evidence>
<dbReference type="PROSITE" id="PS51257">
    <property type="entry name" value="PROKAR_LIPOPROTEIN"/>
    <property type="match status" value="1"/>
</dbReference>
<evidence type="ECO:0000256" key="1">
    <source>
        <dbReference type="SAM" id="MobiDB-lite"/>
    </source>
</evidence>
<feature type="signal peptide" evidence="2">
    <location>
        <begin position="1"/>
        <end position="24"/>
    </location>
</feature>
<feature type="compositionally biased region" description="Polar residues" evidence="1">
    <location>
        <begin position="20"/>
        <end position="31"/>
    </location>
</feature>
<sequence length="167" mass="17097">MRRTTLTAALGLALVLTGCSSDSGSEENATAASEVGATEESSATGDAAGETAEMSDPVCAEFFQTGPVTLAERAEADRGVLESGEVLDPASWGEINLLSQRLTSLTEDASGDQGGLIERINAPFVEASDAVLDDEDKSPTDAEIEVPEIDVTDSAAAQEELQASCAG</sequence>
<dbReference type="EMBL" id="BMLB01000006">
    <property type="protein sequence ID" value="GGK78671.1"/>
    <property type="molecule type" value="Genomic_DNA"/>
</dbReference>
<feature type="region of interest" description="Disordered" evidence="1">
    <location>
        <begin position="20"/>
        <end position="56"/>
    </location>
</feature>
<keyword evidence="4" id="KW-1185">Reference proteome</keyword>
<evidence type="ECO:0000313" key="3">
    <source>
        <dbReference type="EMBL" id="GGK78671.1"/>
    </source>
</evidence>
<reference evidence="4" key="1">
    <citation type="journal article" date="2019" name="Int. J. Syst. Evol. Microbiol.">
        <title>The Global Catalogue of Microorganisms (GCM) 10K type strain sequencing project: providing services to taxonomists for standard genome sequencing and annotation.</title>
        <authorList>
            <consortium name="The Broad Institute Genomics Platform"/>
            <consortium name="The Broad Institute Genome Sequencing Center for Infectious Disease"/>
            <person name="Wu L."/>
            <person name="Ma J."/>
        </authorList>
    </citation>
    <scope>NUCLEOTIDE SEQUENCE [LARGE SCALE GENOMIC DNA]</scope>
    <source>
        <strain evidence="4">CGMCC 1.5362</strain>
    </source>
</reference>
<protein>
    <submittedName>
        <fullName evidence="3">Uncharacterized protein</fullName>
    </submittedName>
</protein>
<name>A0ABQ2FAU3_9MICO</name>
<keyword evidence="2" id="KW-0732">Signal</keyword>